<dbReference type="InterPro" id="IPR000383">
    <property type="entry name" value="Xaa-Pro-like_dom"/>
</dbReference>
<feature type="domain" description="Xaa-Pro dipeptidyl-peptidase-like" evidence="1">
    <location>
        <begin position="17"/>
        <end position="232"/>
    </location>
</feature>
<evidence type="ECO:0000313" key="2">
    <source>
        <dbReference type="EMBL" id="AUX41803.1"/>
    </source>
</evidence>
<dbReference type="Pfam" id="PF02129">
    <property type="entry name" value="Peptidase_S15"/>
    <property type="match status" value="1"/>
</dbReference>
<evidence type="ECO:0000259" key="1">
    <source>
        <dbReference type="Pfam" id="PF02129"/>
    </source>
</evidence>
<dbReference type="InterPro" id="IPR029058">
    <property type="entry name" value="AB_hydrolase_fold"/>
</dbReference>
<proteinExistence type="predicted"/>
<dbReference type="GO" id="GO:0052689">
    <property type="term" value="F:carboxylic ester hydrolase activity"/>
    <property type="evidence" value="ECO:0007669"/>
    <property type="project" value="TreeGrafter"/>
</dbReference>
<accession>A0A2L0ER78</accession>
<dbReference type="InterPro" id="IPR053145">
    <property type="entry name" value="AB_hydrolase_Est10"/>
</dbReference>
<dbReference type="AlphaFoldDB" id="A0A2L0ER78"/>
<dbReference type="Proteomes" id="UP000238348">
    <property type="component" value="Chromosome"/>
</dbReference>
<dbReference type="PANTHER" id="PTHR43265">
    <property type="entry name" value="ESTERASE ESTD"/>
    <property type="match status" value="1"/>
</dbReference>
<evidence type="ECO:0000313" key="3">
    <source>
        <dbReference type="Proteomes" id="UP000238348"/>
    </source>
</evidence>
<dbReference type="Gene3D" id="3.40.50.1820">
    <property type="entry name" value="alpha/beta hydrolase"/>
    <property type="match status" value="1"/>
</dbReference>
<organism evidence="2 3">
    <name type="scientific">Sorangium cellulosum</name>
    <name type="common">Polyangium cellulosum</name>
    <dbReference type="NCBI Taxonomy" id="56"/>
    <lineage>
        <taxon>Bacteria</taxon>
        <taxon>Pseudomonadati</taxon>
        <taxon>Myxococcota</taxon>
        <taxon>Polyangia</taxon>
        <taxon>Polyangiales</taxon>
        <taxon>Polyangiaceae</taxon>
        <taxon>Sorangium</taxon>
    </lineage>
</organism>
<dbReference type="PANTHER" id="PTHR43265:SF1">
    <property type="entry name" value="ESTERASE ESTD"/>
    <property type="match status" value="1"/>
</dbReference>
<dbReference type="EMBL" id="CP012673">
    <property type="protein sequence ID" value="AUX41803.1"/>
    <property type="molecule type" value="Genomic_DNA"/>
</dbReference>
<dbReference type="RefSeq" id="WP_104980474.1">
    <property type="nucleotide sequence ID" value="NZ_CP012673.1"/>
</dbReference>
<reference evidence="2 3" key="1">
    <citation type="submission" date="2015-09" db="EMBL/GenBank/DDBJ databases">
        <title>Sorangium comparison.</title>
        <authorList>
            <person name="Zaburannyi N."/>
            <person name="Bunk B."/>
            <person name="Overmann J."/>
            <person name="Mueller R."/>
        </authorList>
    </citation>
    <scope>NUCLEOTIDE SEQUENCE [LARGE SCALE GENOMIC DNA]</scope>
    <source>
        <strain evidence="2 3">So ce26</strain>
    </source>
</reference>
<dbReference type="SUPFAM" id="SSF53474">
    <property type="entry name" value="alpha/beta-Hydrolases"/>
    <property type="match status" value="1"/>
</dbReference>
<name>A0A2L0ER78_SORCE</name>
<dbReference type="OrthoDB" id="1412847at2"/>
<protein>
    <recommendedName>
        <fullName evidence="1">Xaa-Pro dipeptidyl-peptidase-like domain-containing protein</fullName>
    </recommendedName>
</protein>
<gene>
    <name evidence="2" type="ORF">SOCE26_032280</name>
</gene>
<sequence>MDACSEEVRVPVAQAVLAGTLLAPAGAGPRPCLLLVSGSGANDRDETVCGHTPFRVIAEYFAVRGYVVLRCDDRGVGGSTGDAGEQDFAGSVADVVATCRWLASHPAVDAERIALLGHSEGGLIAAAAAPQTEASAVVMLAGPAVPIEWLLHEQARTLSAEAGATSAQIEHERRMNEQVFALARSSRMSTAVLPEIERVIRKYLRSWPDLPAVDETAIDENARVMAGVVGAPAYRSLLRQKPAEILGRLDRRLLAVYGGKDVQVPGAANADACRRITTDHRHATVRLFPDHNHLFQRAGTGSISEYEVLPPGPDTEVLREVADWLSTVDRFDRAASCATQG</sequence>